<dbReference type="Gene3D" id="3.90.190.20">
    <property type="entry name" value="Mur ligase, C-terminal domain"/>
    <property type="match status" value="1"/>
</dbReference>
<evidence type="ECO:0000313" key="22">
    <source>
        <dbReference type="EMBL" id="QTA82089.1"/>
    </source>
</evidence>
<dbReference type="PANTHER" id="PTHR23135:SF4">
    <property type="entry name" value="UDP-N-ACETYLMURAMOYL-L-ALANYL-D-GLUTAMATE--2,6-DIAMINOPIMELATE LIGASE MURE HOMOLOG, CHLOROPLASTIC"/>
    <property type="match status" value="1"/>
</dbReference>
<dbReference type="GO" id="GO:0000287">
    <property type="term" value="F:magnesium ion binding"/>
    <property type="evidence" value="ECO:0007669"/>
    <property type="project" value="UniProtKB-UniRule"/>
</dbReference>
<dbReference type="Gene3D" id="3.40.1190.10">
    <property type="entry name" value="Mur-like, catalytic domain"/>
    <property type="match status" value="1"/>
</dbReference>
<reference evidence="22" key="1">
    <citation type="journal article" date="2021" name="Microb. Physiol.">
        <title>Proteogenomic Insights into the Physiology of Marine, Sulfate-Reducing, Filamentous Desulfonema limicola and Desulfonema magnum.</title>
        <authorList>
            <person name="Schnaars V."/>
            <person name="Wohlbrand L."/>
            <person name="Scheve S."/>
            <person name="Hinrichs C."/>
            <person name="Reinhardt R."/>
            <person name="Rabus R."/>
        </authorList>
    </citation>
    <scope>NUCLEOTIDE SEQUENCE</scope>
    <source>
        <strain evidence="22">5ac10</strain>
    </source>
</reference>
<dbReference type="GO" id="GO:0008765">
    <property type="term" value="F:UDP-N-acetylmuramoylalanyl-D-glutamate-2,6-diaminopimelate ligase activity"/>
    <property type="evidence" value="ECO:0007669"/>
    <property type="project" value="UniProtKB-UniRule"/>
</dbReference>
<dbReference type="EMBL" id="CP061799">
    <property type="protein sequence ID" value="QTA82089.1"/>
    <property type="molecule type" value="Genomic_DNA"/>
</dbReference>
<evidence type="ECO:0000256" key="5">
    <source>
        <dbReference type="ARBA" id="ARBA00022741"/>
    </source>
</evidence>
<feature type="binding site" evidence="17">
    <location>
        <position position="482"/>
    </location>
    <ligand>
        <name>meso-2,6-diaminopimelate</name>
        <dbReference type="ChEBI" id="CHEBI:57791"/>
    </ligand>
</feature>
<dbReference type="RefSeq" id="WP_207688051.1">
    <property type="nucleotide sequence ID" value="NZ_CP061799.1"/>
</dbReference>
<dbReference type="Pfam" id="PF02875">
    <property type="entry name" value="Mur_ligase_C"/>
    <property type="match status" value="1"/>
</dbReference>
<dbReference type="SUPFAM" id="SSF63418">
    <property type="entry name" value="MurE/MurF N-terminal domain"/>
    <property type="match status" value="1"/>
</dbReference>
<keyword evidence="17" id="KW-0460">Magnesium</keyword>
<keyword evidence="23" id="KW-1185">Reference proteome</keyword>
<dbReference type="KEGG" id="dli:dnl_44530"/>
<dbReference type="EC" id="6.3.2.13" evidence="12 17"/>
<dbReference type="GO" id="GO:0005524">
    <property type="term" value="F:ATP binding"/>
    <property type="evidence" value="ECO:0007669"/>
    <property type="project" value="UniProtKB-UniRule"/>
</dbReference>
<evidence type="ECO:0000256" key="14">
    <source>
        <dbReference type="ARBA" id="ARBA00075482"/>
    </source>
</evidence>
<dbReference type="Gene3D" id="3.40.1390.10">
    <property type="entry name" value="MurE/MurF, N-terminal domain"/>
    <property type="match status" value="1"/>
</dbReference>
<dbReference type="SUPFAM" id="SSF53623">
    <property type="entry name" value="MurD-like peptide ligases, catalytic domain"/>
    <property type="match status" value="1"/>
</dbReference>
<feature type="domain" description="Mur ligase central" evidence="21">
    <location>
        <begin position="114"/>
        <end position="319"/>
    </location>
</feature>
<comment type="PTM">
    <text evidence="17">Carboxylation is probably crucial for Mg(2+) binding and, consequently, for the gamma-phosphate positioning of ATP.</text>
</comment>
<keyword evidence="4 17" id="KW-0132">Cell division</keyword>
<evidence type="ECO:0000259" key="21">
    <source>
        <dbReference type="Pfam" id="PF08245"/>
    </source>
</evidence>
<evidence type="ECO:0000256" key="12">
    <source>
        <dbReference type="ARBA" id="ARBA00066633"/>
    </source>
</evidence>
<feature type="binding site" evidence="17">
    <location>
        <position position="391"/>
    </location>
    <ligand>
        <name>meso-2,6-diaminopimelate</name>
        <dbReference type="ChEBI" id="CHEBI:57791"/>
    </ligand>
</feature>
<keyword evidence="3 17" id="KW-0436">Ligase</keyword>
<evidence type="ECO:0000256" key="18">
    <source>
        <dbReference type="RuleBase" id="RU004135"/>
    </source>
</evidence>
<dbReference type="NCBIfam" id="TIGR01085">
    <property type="entry name" value="murE"/>
    <property type="match status" value="1"/>
</dbReference>
<dbReference type="GO" id="GO:0071555">
    <property type="term" value="P:cell wall organization"/>
    <property type="evidence" value="ECO:0007669"/>
    <property type="project" value="UniProtKB-KW"/>
</dbReference>
<evidence type="ECO:0000256" key="13">
    <source>
        <dbReference type="ARBA" id="ARBA00072883"/>
    </source>
</evidence>
<sequence>MKLSHLIKTISVKNINGASAGSFFNASDINISSIHYNSQEVLPGGLFIAIPGFKSDGHDYIDDALNRGAAAVLVQKPVKKDAVVIEVDNTRKVMGIISAQFYGNPSEHIVLIGITGTNGKTTTSFLIEKILVSAGFNTGVIGTIDWHYMGKSFRNPVTTPESLDLQKILSIMKENGVTHVVMEASSHAIDLHRLDGCHFNIGVFTNLTQDHLDYHKDMESYWQSKQRLFTEYIYLQSKKQQKTGVINCNSLKGKELLRNLKMPCITAGYSQENMVNSKNFQFGLDGITGNISLPGGNFNFKSFLTGDYNLENILCAAGTGAALGIEPDLIKAGIESLKSVSGRIEAVFNTKERFVYVDYAHTPDALENVLSTLKALGTGKIICVFGCGGDRDKNKRPQMGRMAASFSDISIVTSDNPRSEDPGTIINHILPGIHEVCLKEYLYPEILSGFDEKGYLIEPDRRKAINLAVKISSPGDIVLIAGKGHETYQIIGTKTLSFDDRKEAQKALEYI</sequence>
<dbReference type="NCBIfam" id="NF001126">
    <property type="entry name" value="PRK00139.1-4"/>
    <property type="match status" value="1"/>
</dbReference>
<dbReference type="GO" id="GO:0008360">
    <property type="term" value="P:regulation of cell shape"/>
    <property type="evidence" value="ECO:0007669"/>
    <property type="project" value="UniProtKB-KW"/>
</dbReference>
<dbReference type="PROSITE" id="PS01011">
    <property type="entry name" value="FOLYLPOLYGLU_SYNT_1"/>
    <property type="match status" value="1"/>
</dbReference>
<keyword evidence="2 17" id="KW-0963">Cytoplasm</keyword>
<feature type="binding site" evidence="17">
    <location>
        <position position="38"/>
    </location>
    <ligand>
        <name>UDP-N-acetyl-alpha-D-muramoyl-L-alanyl-D-glutamate</name>
        <dbReference type="ChEBI" id="CHEBI:83900"/>
    </ligand>
</feature>
<feature type="binding site" evidence="17">
    <location>
        <begin position="415"/>
        <end position="418"/>
    </location>
    <ligand>
        <name>meso-2,6-diaminopimelate</name>
        <dbReference type="ChEBI" id="CHEBI:57791"/>
    </ligand>
</feature>
<keyword evidence="9 17" id="KW-0131">Cell cycle</keyword>
<evidence type="ECO:0000256" key="2">
    <source>
        <dbReference type="ARBA" id="ARBA00022490"/>
    </source>
</evidence>
<dbReference type="NCBIfam" id="NF001124">
    <property type="entry name" value="PRK00139.1-2"/>
    <property type="match status" value="1"/>
</dbReference>
<protein>
    <recommendedName>
        <fullName evidence="13 17">UDP-N-acetylmuramoyl-L-alanyl-D-glutamate--2,6-diaminopimelate ligase</fullName>
        <ecNumber evidence="12 17">6.3.2.13</ecNumber>
    </recommendedName>
    <alternativeName>
        <fullName evidence="14 17">Meso-A2pm-adding enzyme</fullName>
    </alternativeName>
    <alternativeName>
        <fullName evidence="15 17">Meso-diaminopimelate-adding enzyme</fullName>
    </alternativeName>
    <alternativeName>
        <fullName evidence="16 17">UDP-MurNAc-L-Ala-D-Glu:meso-diaminopimelate ligase</fullName>
    </alternativeName>
    <alternativeName>
        <fullName evidence="17">UDP-MurNAc-tripeptide synthetase</fullName>
    </alternativeName>
    <alternativeName>
        <fullName evidence="17">UDP-N-acetylmuramyl-tripeptide synthetase</fullName>
    </alternativeName>
</protein>
<feature type="modified residue" description="N6-carboxylysine" evidence="17">
    <location>
        <position position="225"/>
    </location>
</feature>
<dbReference type="InterPro" id="IPR004101">
    <property type="entry name" value="Mur_ligase_C"/>
</dbReference>
<dbReference type="InterPro" id="IPR036615">
    <property type="entry name" value="Mur_ligase_C_dom_sf"/>
</dbReference>
<keyword evidence="6 17" id="KW-0067">ATP-binding</keyword>
<evidence type="ECO:0000256" key="8">
    <source>
        <dbReference type="ARBA" id="ARBA00022984"/>
    </source>
</evidence>
<keyword evidence="7 17" id="KW-0133">Cell shape</keyword>
<comment type="similarity">
    <text evidence="1 17">Belongs to the MurCDEF family. MurE subfamily.</text>
</comment>
<dbReference type="InterPro" id="IPR013221">
    <property type="entry name" value="Mur_ligase_cen"/>
</dbReference>
<dbReference type="Proteomes" id="UP000663720">
    <property type="component" value="Chromosome"/>
</dbReference>
<dbReference type="Pfam" id="PF08245">
    <property type="entry name" value="Mur_ligase_M"/>
    <property type="match status" value="1"/>
</dbReference>
<comment type="pathway">
    <text evidence="17 18">Cell wall biogenesis; peptidoglycan biosynthesis.</text>
</comment>
<evidence type="ECO:0000256" key="15">
    <source>
        <dbReference type="ARBA" id="ARBA00076158"/>
    </source>
</evidence>
<evidence type="ECO:0000313" key="23">
    <source>
        <dbReference type="Proteomes" id="UP000663720"/>
    </source>
</evidence>
<dbReference type="InterPro" id="IPR005761">
    <property type="entry name" value="UDP-N-AcMur-Glu-dNH2Pim_ligase"/>
</dbReference>
<evidence type="ECO:0000256" key="17">
    <source>
        <dbReference type="HAMAP-Rule" id="MF_00208"/>
    </source>
</evidence>
<accession>A0A975BBA0</accession>
<dbReference type="AlphaFoldDB" id="A0A975BBA0"/>
<dbReference type="GO" id="GO:0005737">
    <property type="term" value="C:cytoplasm"/>
    <property type="evidence" value="ECO:0007669"/>
    <property type="project" value="UniProtKB-SubCell"/>
</dbReference>
<dbReference type="SUPFAM" id="SSF53244">
    <property type="entry name" value="MurD-like peptide ligases, peptide-binding domain"/>
    <property type="match status" value="1"/>
</dbReference>
<keyword evidence="5 17" id="KW-0547">Nucleotide-binding</keyword>
<evidence type="ECO:0000256" key="10">
    <source>
        <dbReference type="ARBA" id="ARBA00023316"/>
    </source>
</evidence>
<feature type="binding site" evidence="17">
    <location>
        <begin position="158"/>
        <end position="159"/>
    </location>
    <ligand>
        <name>UDP-N-acetyl-alpha-D-muramoyl-L-alanyl-D-glutamate</name>
        <dbReference type="ChEBI" id="CHEBI:83900"/>
    </ligand>
</feature>
<feature type="short sequence motif" description="Meso-diaminopimelate recognition motif" evidence="17">
    <location>
        <begin position="415"/>
        <end position="418"/>
    </location>
</feature>
<evidence type="ECO:0000256" key="16">
    <source>
        <dbReference type="ARBA" id="ARBA00081560"/>
    </source>
</evidence>
<dbReference type="PANTHER" id="PTHR23135">
    <property type="entry name" value="MUR LIGASE FAMILY MEMBER"/>
    <property type="match status" value="1"/>
</dbReference>
<evidence type="ECO:0000256" key="7">
    <source>
        <dbReference type="ARBA" id="ARBA00022960"/>
    </source>
</evidence>
<dbReference type="Pfam" id="PF01225">
    <property type="entry name" value="Mur_ligase"/>
    <property type="match status" value="1"/>
</dbReference>
<evidence type="ECO:0000256" key="4">
    <source>
        <dbReference type="ARBA" id="ARBA00022618"/>
    </source>
</evidence>
<feature type="domain" description="Mur ligase N-terminal catalytic" evidence="19">
    <location>
        <begin position="31"/>
        <end position="102"/>
    </location>
</feature>
<evidence type="ECO:0000259" key="19">
    <source>
        <dbReference type="Pfam" id="PF01225"/>
    </source>
</evidence>
<feature type="binding site" evidence="17">
    <location>
        <position position="193"/>
    </location>
    <ligand>
        <name>UDP-N-acetyl-alpha-D-muramoyl-L-alanyl-D-glutamate</name>
        <dbReference type="ChEBI" id="CHEBI:83900"/>
    </ligand>
</feature>
<dbReference type="FunFam" id="3.90.190.20:FF:000006">
    <property type="entry name" value="UDP-N-acetylmuramoyl-L-alanyl-D-glutamate--2,6-diaminopimelate ligase"/>
    <property type="match status" value="1"/>
</dbReference>
<evidence type="ECO:0000259" key="20">
    <source>
        <dbReference type="Pfam" id="PF02875"/>
    </source>
</evidence>
<comment type="function">
    <text evidence="17">Catalyzes the addition of meso-diaminopimelic acid to the nucleotide precursor UDP-N-acetylmuramoyl-L-alanyl-D-glutamate (UMAG) in the biosynthesis of bacterial cell-wall peptidoglycan.</text>
</comment>
<dbReference type="GO" id="GO:0051301">
    <property type="term" value="P:cell division"/>
    <property type="evidence" value="ECO:0007669"/>
    <property type="project" value="UniProtKB-KW"/>
</dbReference>
<dbReference type="InterPro" id="IPR035911">
    <property type="entry name" value="MurE/MurF_N"/>
</dbReference>
<evidence type="ECO:0000256" key="1">
    <source>
        <dbReference type="ARBA" id="ARBA00005898"/>
    </source>
</evidence>
<dbReference type="InterPro" id="IPR000713">
    <property type="entry name" value="Mur_ligase_N"/>
</dbReference>
<feature type="binding site" evidence="17">
    <location>
        <position position="486"/>
    </location>
    <ligand>
        <name>meso-2,6-diaminopimelate</name>
        <dbReference type="ChEBI" id="CHEBI:57791"/>
    </ligand>
</feature>
<dbReference type="GO" id="GO:0004326">
    <property type="term" value="F:tetrahydrofolylpolyglutamate synthase activity"/>
    <property type="evidence" value="ECO:0007669"/>
    <property type="project" value="InterPro"/>
</dbReference>
<comment type="subcellular location">
    <subcellularLocation>
        <location evidence="17 18">Cytoplasm</location>
    </subcellularLocation>
</comment>
<evidence type="ECO:0000256" key="11">
    <source>
        <dbReference type="ARBA" id="ARBA00050251"/>
    </source>
</evidence>
<dbReference type="GO" id="GO:0009252">
    <property type="term" value="P:peptidoglycan biosynthetic process"/>
    <property type="evidence" value="ECO:0007669"/>
    <property type="project" value="UniProtKB-UniRule"/>
</dbReference>
<evidence type="ECO:0000256" key="6">
    <source>
        <dbReference type="ARBA" id="ARBA00022840"/>
    </source>
</evidence>
<feature type="binding site" evidence="17">
    <location>
        <position position="185"/>
    </location>
    <ligand>
        <name>UDP-N-acetyl-alpha-D-muramoyl-L-alanyl-D-glutamate</name>
        <dbReference type="ChEBI" id="CHEBI:83900"/>
    </ligand>
</feature>
<gene>
    <name evidence="17 22" type="primary">murE</name>
    <name evidence="22" type="ORF">dnl_44530</name>
</gene>
<feature type="binding site" evidence="17">
    <location>
        <begin position="116"/>
        <end position="122"/>
    </location>
    <ligand>
        <name>ATP</name>
        <dbReference type="ChEBI" id="CHEBI:30616"/>
    </ligand>
</feature>
<comment type="caution">
    <text evidence="17">Lacks conserved residue(s) required for the propagation of feature annotation.</text>
</comment>
<feature type="domain" description="Mur ligase C-terminal" evidence="20">
    <location>
        <begin position="342"/>
        <end position="484"/>
    </location>
</feature>
<name>A0A975BBA0_9BACT</name>
<organism evidence="22 23">
    <name type="scientific">Desulfonema limicola</name>
    <dbReference type="NCBI Taxonomy" id="45656"/>
    <lineage>
        <taxon>Bacteria</taxon>
        <taxon>Pseudomonadati</taxon>
        <taxon>Thermodesulfobacteriota</taxon>
        <taxon>Desulfobacteria</taxon>
        <taxon>Desulfobacterales</taxon>
        <taxon>Desulfococcaceae</taxon>
        <taxon>Desulfonema</taxon>
    </lineage>
</organism>
<dbReference type="HAMAP" id="MF_00208">
    <property type="entry name" value="MurE"/>
    <property type="match status" value="1"/>
</dbReference>
<comment type="catalytic activity">
    <reaction evidence="11 17">
        <text>UDP-N-acetyl-alpha-D-muramoyl-L-alanyl-D-glutamate + meso-2,6-diaminopimelate + ATP = UDP-N-acetyl-alpha-D-muramoyl-L-alanyl-gamma-D-glutamyl-meso-2,6-diaminopimelate + ADP + phosphate + H(+)</text>
        <dbReference type="Rhea" id="RHEA:23676"/>
        <dbReference type="ChEBI" id="CHEBI:15378"/>
        <dbReference type="ChEBI" id="CHEBI:30616"/>
        <dbReference type="ChEBI" id="CHEBI:43474"/>
        <dbReference type="ChEBI" id="CHEBI:57791"/>
        <dbReference type="ChEBI" id="CHEBI:83900"/>
        <dbReference type="ChEBI" id="CHEBI:83905"/>
        <dbReference type="ChEBI" id="CHEBI:456216"/>
        <dbReference type="EC" id="6.3.2.13"/>
    </reaction>
</comment>
<keyword evidence="8 17" id="KW-0573">Peptidoglycan synthesis</keyword>
<proteinExistence type="inferred from homology"/>
<dbReference type="InterPro" id="IPR018109">
    <property type="entry name" value="Folylpolyglutamate_synth_CS"/>
</dbReference>
<evidence type="ECO:0000256" key="9">
    <source>
        <dbReference type="ARBA" id="ARBA00023306"/>
    </source>
</evidence>
<dbReference type="InterPro" id="IPR036565">
    <property type="entry name" value="Mur-like_cat_sf"/>
</dbReference>
<keyword evidence="10 17" id="KW-0961">Cell wall biogenesis/degradation</keyword>
<evidence type="ECO:0000256" key="3">
    <source>
        <dbReference type="ARBA" id="ARBA00022598"/>
    </source>
</evidence>
<comment type="cofactor">
    <cofactor evidence="17">
        <name>Mg(2+)</name>
        <dbReference type="ChEBI" id="CHEBI:18420"/>
    </cofactor>
</comment>